<evidence type="ECO:0000256" key="1">
    <source>
        <dbReference type="SAM" id="Coils"/>
    </source>
</evidence>
<feature type="coiled-coil region" evidence="1">
    <location>
        <begin position="125"/>
        <end position="159"/>
    </location>
</feature>
<organism evidence="2 3">
    <name type="scientific">Aspergillus sclerotialis</name>
    <dbReference type="NCBI Taxonomy" id="2070753"/>
    <lineage>
        <taxon>Eukaryota</taxon>
        <taxon>Fungi</taxon>
        <taxon>Dikarya</taxon>
        <taxon>Ascomycota</taxon>
        <taxon>Pezizomycotina</taxon>
        <taxon>Eurotiomycetes</taxon>
        <taxon>Eurotiomycetidae</taxon>
        <taxon>Eurotiales</taxon>
        <taxon>Aspergillaceae</taxon>
        <taxon>Aspergillus</taxon>
        <taxon>Aspergillus subgen. Polypaecilum</taxon>
    </lineage>
</organism>
<gene>
    <name evidence="2" type="ORF">PHISCL_05236</name>
</gene>
<proteinExistence type="predicted"/>
<dbReference type="PANTHER" id="PTHR42040:SF1">
    <property type="entry name" value="INNER KINETOCHORE SUBUNIT FTA4"/>
    <property type="match status" value="1"/>
</dbReference>
<protein>
    <recommendedName>
        <fullName evidence="4">Kinetochore protein fta4</fullName>
    </recommendedName>
</protein>
<sequence length="234" mass="27309">MDSTPAISELKLSFIRAQVRILSESLEPPENWRSYAVQSEEDLSDKVVEDALHKLNDAIKKHIRIAYPSQAIHQTVQQIVILYWDAVKQEIQNPYHGKGIKKSIDLSNHEDIAKLPLSLEDQSASEEDKRRYQRLRERLSDLDRRRTQRQQRLNQLRQLEHLLQPFKQPQKNIQPNLIVRDGELTQELEKMRMLVARVGGRIGQKKRKRDDGKESNTAYSLGSEQRLEALLDMT</sequence>
<comment type="caution">
    <text evidence="2">The sequence shown here is derived from an EMBL/GenBank/DDBJ whole genome shotgun (WGS) entry which is preliminary data.</text>
</comment>
<keyword evidence="1" id="KW-0175">Coiled coil</keyword>
<dbReference type="STRING" id="2070753.A0A3A2ZHB6"/>
<name>A0A3A2ZHB6_9EURO</name>
<dbReference type="InterPro" id="IPR025207">
    <property type="entry name" value="Sim4_Fta4"/>
</dbReference>
<dbReference type="PANTHER" id="PTHR42040">
    <property type="entry name" value="INNER KINETOCHORE SUBUNIT FTA4"/>
    <property type="match status" value="1"/>
</dbReference>
<reference evidence="3" key="1">
    <citation type="submission" date="2017-02" db="EMBL/GenBank/DDBJ databases">
        <authorList>
            <person name="Tafer H."/>
            <person name="Lopandic K."/>
        </authorList>
    </citation>
    <scope>NUCLEOTIDE SEQUENCE [LARGE SCALE GENOMIC DNA]</scope>
    <source>
        <strain evidence="3">CBS 366.77</strain>
    </source>
</reference>
<dbReference type="Pfam" id="PF13093">
    <property type="entry name" value="FTA4"/>
    <property type="match status" value="1"/>
</dbReference>
<dbReference type="Proteomes" id="UP000266188">
    <property type="component" value="Unassembled WGS sequence"/>
</dbReference>
<dbReference type="EMBL" id="MVGC01000169">
    <property type="protein sequence ID" value="RJE22416.1"/>
    <property type="molecule type" value="Genomic_DNA"/>
</dbReference>
<dbReference type="GO" id="GO:0031511">
    <property type="term" value="C:Mis6-Sim4 complex"/>
    <property type="evidence" value="ECO:0007669"/>
    <property type="project" value="InterPro"/>
</dbReference>
<accession>A0A3A2ZHB6</accession>
<evidence type="ECO:0000313" key="2">
    <source>
        <dbReference type="EMBL" id="RJE22416.1"/>
    </source>
</evidence>
<evidence type="ECO:0000313" key="3">
    <source>
        <dbReference type="Proteomes" id="UP000266188"/>
    </source>
</evidence>
<evidence type="ECO:0008006" key="4">
    <source>
        <dbReference type="Google" id="ProtNLM"/>
    </source>
</evidence>
<dbReference type="OrthoDB" id="21214at2759"/>
<dbReference type="AlphaFoldDB" id="A0A3A2ZHB6"/>
<keyword evidence="3" id="KW-1185">Reference proteome</keyword>